<evidence type="ECO:0000256" key="1">
    <source>
        <dbReference type="SAM" id="MobiDB-lite"/>
    </source>
</evidence>
<evidence type="ECO:0000313" key="2">
    <source>
        <dbReference type="EMBL" id="CAD9311799.1"/>
    </source>
</evidence>
<dbReference type="AlphaFoldDB" id="A0A7S1VUP0"/>
<gene>
    <name evidence="2" type="ORF">GOCE00092_LOCUS27537</name>
</gene>
<accession>A0A7S1VUP0</accession>
<feature type="region of interest" description="Disordered" evidence="1">
    <location>
        <begin position="136"/>
        <end position="160"/>
    </location>
</feature>
<proteinExistence type="predicted"/>
<protein>
    <submittedName>
        <fullName evidence="2">Uncharacterized protein</fullName>
    </submittedName>
</protein>
<organism evidence="2">
    <name type="scientific">Grammatophora oceanica</name>
    <dbReference type="NCBI Taxonomy" id="210454"/>
    <lineage>
        <taxon>Eukaryota</taxon>
        <taxon>Sar</taxon>
        <taxon>Stramenopiles</taxon>
        <taxon>Ochrophyta</taxon>
        <taxon>Bacillariophyta</taxon>
        <taxon>Fragilariophyceae</taxon>
        <taxon>Fragilariophycidae</taxon>
        <taxon>Rhabdonematales</taxon>
        <taxon>Grammatophoraceae</taxon>
        <taxon>Grammatophora</taxon>
    </lineage>
</organism>
<feature type="compositionally biased region" description="Polar residues" evidence="1">
    <location>
        <begin position="143"/>
        <end position="160"/>
    </location>
</feature>
<reference evidence="2" key="1">
    <citation type="submission" date="2021-01" db="EMBL/GenBank/DDBJ databases">
        <authorList>
            <person name="Corre E."/>
            <person name="Pelletier E."/>
            <person name="Niang G."/>
            <person name="Scheremetjew M."/>
            <person name="Finn R."/>
            <person name="Kale V."/>
            <person name="Holt S."/>
            <person name="Cochrane G."/>
            <person name="Meng A."/>
            <person name="Brown T."/>
            <person name="Cohen L."/>
        </authorList>
    </citation>
    <scope>NUCLEOTIDE SEQUENCE</scope>
    <source>
        <strain evidence="2">CCMP 410</strain>
    </source>
</reference>
<dbReference type="EMBL" id="HBGK01052319">
    <property type="protein sequence ID" value="CAD9311799.1"/>
    <property type="molecule type" value="Transcribed_RNA"/>
</dbReference>
<name>A0A7S1VUP0_9STRA</name>
<sequence>MLAILNFKADEDTGRRNCYYFSPNKVESNENANLSGDSADSSSFFLLGYACCPQAFLDDTTVCSLLGRYGLFHHRGLAKRGVLPSTNILLLTNTLVASFSAIHGSQTLLFWNIMRWWLYVTGDRTSRIGQMHSKHRRFRSPVHPTTTHCPPSHCNQPPPR</sequence>